<sequence length="146" mass="16048">MLTDYLTKERIHICDTVADWQQAVTLSADPLLKQGVISQRYIDEIIAEHGRTGPYYVLAPGVAMPHSRPENGSNGIGLSLLVIRQGINFGSEDNDPVKVIFFLAAKDADSHIALISSLAELLDDEENIALLATGNRDTIDTIIQRY</sequence>
<evidence type="ECO:0000256" key="4">
    <source>
        <dbReference type="ARBA" id="ARBA00022679"/>
    </source>
</evidence>
<dbReference type="CDD" id="cd00211">
    <property type="entry name" value="PTS_IIA_fru"/>
    <property type="match status" value="1"/>
</dbReference>
<dbReference type="PANTHER" id="PTHR36203:SF4">
    <property type="entry name" value="MANNITOL-SPECIFIC CRYPTIC PHOSPHOTRANSFERASE ENZYME IIA COMPONENT"/>
    <property type="match status" value="1"/>
</dbReference>
<evidence type="ECO:0000256" key="3">
    <source>
        <dbReference type="ARBA" id="ARBA00022490"/>
    </source>
</evidence>
<dbReference type="Gene3D" id="3.40.930.10">
    <property type="entry name" value="Mannitol-specific EII, Chain A"/>
    <property type="match status" value="1"/>
</dbReference>
<dbReference type="PROSITE" id="PS51094">
    <property type="entry name" value="PTS_EIIA_TYPE_2"/>
    <property type="match status" value="1"/>
</dbReference>
<dbReference type="InterPro" id="IPR016152">
    <property type="entry name" value="PTrfase/Anion_transptr"/>
</dbReference>
<keyword evidence="4" id="KW-0808">Transferase</keyword>
<keyword evidence="9" id="KW-1185">Reference proteome</keyword>
<dbReference type="PANTHER" id="PTHR36203">
    <property type="entry name" value="ASCORBATE-SPECIFIC PTS SYSTEM EIIA COMPONENT"/>
    <property type="match status" value="1"/>
</dbReference>
<dbReference type="Pfam" id="PF00359">
    <property type="entry name" value="PTS_EIIA_2"/>
    <property type="match status" value="1"/>
</dbReference>
<keyword evidence="2" id="KW-0813">Transport</keyword>
<dbReference type="InterPro" id="IPR002178">
    <property type="entry name" value="PTS_EIIA_type-2_dom"/>
</dbReference>
<evidence type="ECO:0000256" key="1">
    <source>
        <dbReference type="ARBA" id="ARBA00004496"/>
    </source>
</evidence>
<feature type="domain" description="PTS EIIA type-2" evidence="7">
    <location>
        <begin position="4"/>
        <end position="146"/>
    </location>
</feature>
<comment type="caution">
    <text evidence="8">The sequence shown here is derived from an EMBL/GenBank/DDBJ whole genome shotgun (WGS) entry which is preliminary data.</text>
</comment>
<protein>
    <submittedName>
        <fullName evidence="8">PTS sugar transporter subunit IIA</fullName>
    </submittedName>
</protein>
<reference evidence="9" key="1">
    <citation type="journal article" date="2019" name="Int. J. Syst. Evol. Microbiol.">
        <title>The Global Catalogue of Microorganisms (GCM) 10K type strain sequencing project: providing services to taxonomists for standard genome sequencing and annotation.</title>
        <authorList>
            <consortium name="The Broad Institute Genomics Platform"/>
            <consortium name="The Broad Institute Genome Sequencing Center for Infectious Disease"/>
            <person name="Wu L."/>
            <person name="Ma J."/>
        </authorList>
    </citation>
    <scope>NUCLEOTIDE SEQUENCE [LARGE SCALE GENOMIC DNA]</scope>
    <source>
        <strain evidence="9">CGMCC 4.1530</strain>
    </source>
</reference>
<evidence type="ECO:0000256" key="2">
    <source>
        <dbReference type="ARBA" id="ARBA00022448"/>
    </source>
</evidence>
<comment type="subcellular location">
    <subcellularLocation>
        <location evidence="1">Cytoplasm</location>
    </subcellularLocation>
</comment>
<organism evidence="8 9">
    <name type="scientific">Tatumella punctata</name>
    <dbReference type="NCBI Taxonomy" id="399969"/>
    <lineage>
        <taxon>Bacteria</taxon>
        <taxon>Pseudomonadati</taxon>
        <taxon>Pseudomonadota</taxon>
        <taxon>Gammaproteobacteria</taxon>
        <taxon>Enterobacterales</taxon>
        <taxon>Erwiniaceae</taxon>
        <taxon>Tatumella</taxon>
    </lineage>
</organism>
<keyword evidence="3" id="KW-0963">Cytoplasm</keyword>
<keyword evidence="8" id="KW-0762">Sugar transport</keyword>
<evidence type="ECO:0000256" key="6">
    <source>
        <dbReference type="ARBA" id="ARBA00022777"/>
    </source>
</evidence>
<accession>A0ABW1VLP9</accession>
<evidence type="ECO:0000313" key="8">
    <source>
        <dbReference type="EMBL" id="MFC6361836.1"/>
    </source>
</evidence>
<keyword evidence="5" id="KW-0598">Phosphotransferase system</keyword>
<dbReference type="SUPFAM" id="SSF55804">
    <property type="entry name" value="Phoshotransferase/anion transport protein"/>
    <property type="match status" value="1"/>
</dbReference>
<keyword evidence="6" id="KW-0418">Kinase</keyword>
<dbReference type="RefSeq" id="WP_212706631.1">
    <property type="nucleotide sequence ID" value="NZ_BAAAFW010000037.1"/>
</dbReference>
<evidence type="ECO:0000313" key="9">
    <source>
        <dbReference type="Proteomes" id="UP001596215"/>
    </source>
</evidence>
<evidence type="ECO:0000259" key="7">
    <source>
        <dbReference type="PROSITE" id="PS51094"/>
    </source>
</evidence>
<proteinExistence type="predicted"/>
<dbReference type="InterPro" id="IPR051351">
    <property type="entry name" value="Ascorbate-PTS_EIIA_comp"/>
</dbReference>
<name>A0ABW1VLP9_9GAMM</name>
<evidence type="ECO:0000256" key="5">
    <source>
        <dbReference type="ARBA" id="ARBA00022683"/>
    </source>
</evidence>
<dbReference type="EMBL" id="JBHSUC010000006">
    <property type="protein sequence ID" value="MFC6361836.1"/>
    <property type="molecule type" value="Genomic_DNA"/>
</dbReference>
<dbReference type="Proteomes" id="UP001596215">
    <property type="component" value="Unassembled WGS sequence"/>
</dbReference>
<gene>
    <name evidence="8" type="ORF">ACFP73_06960</name>
</gene>